<reference evidence="2 3" key="1">
    <citation type="submission" date="2018-04" db="EMBL/GenBank/DDBJ databases">
        <title>Genomic Encyclopedia of Archaeal and Bacterial Type Strains, Phase II (KMG-II): from individual species to whole genera.</title>
        <authorList>
            <person name="Goeker M."/>
        </authorList>
    </citation>
    <scope>NUCLEOTIDE SEQUENCE [LARGE SCALE GENOMIC DNA]</scope>
    <source>
        <strain evidence="2 3">DSM 25731</strain>
    </source>
</reference>
<gene>
    <name evidence="2" type="ORF">C8N46_101722</name>
</gene>
<feature type="domain" description="Methyltransferase type 11" evidence="1">
    <location>
        <begin position="93"/>
        <end position="171"/>
    </location>
</feature>
<keyword evidence="2" id="KW-0830">Ubiquinone</keyword>
<dbReference type="Proteomes" id="UP000244090">
    <property type="component" value="Unassembled WGS sequence"/>
</dbReference>
<dbReference type="AlphaFoldDB" id="A0A2T6C735"/>
<accession>A0A2T6C735</accession>
<sequence>MDAFCRKNKYNLTLISYFLCDLNISSTDLVPLLLIDTFMSSPLAKDKKSFFDKLLIRFHKKTSHSHRITLLSSLFIEEIEQLPVAAKSPIRLLDIGCGDMTITTIISEKGHNIEGTGVDIYPNTKDWKNYVAFDGKTLPFPDASFHVVLFSDVLHHDVENRNRLLQEAKRVANFIIIKDHFEYGFFSRTLLQLADIIGNYGYGVSIPKRYFTQKSFQAILENQQLQEVKRICPIYLYNHLPLVKYIFKGKYQFVSVIQTKTI</sequence>
<dbReference type="SUPFAM" id="SSF53335">
    <property type="entry name" value="S-adenosyl-L-methionine-dependent methyltransferases"/>
    <property type="match status" value="1"/>
</dbReference>
<organism evidence="2 3">
    <name type="scientific">Kordia periserrulae</name>
    <dbReference type="NCBI Taxonomy" id="701523"/>
    <lineage>
        <taxon>Bacteria</taxon>
        <taxon>Pseudomonadati</taxon>
        <taxon>Bacteroidota</taxon>
        <taxon>Flavobacteriia</taxon>
        <taxon>Flavobacteriales</taxon>
        <taxon>Flavobacteriaceae</taxon>
        <taxon>Kordia</taxon>
    </lineage>
</organism>
<dbReference type="EMBL" id="QBKT01000001">
    <property type="protein sequence ID" value="PTX64112.1"/>
    <property type="molecule type" value="Genomic_DNA"/>
</dbReference>
<evidence type="ECO:0000259" key="1">
    <source>
        <dbReference type="Pfam" id="PF08241"/>
    </source>
</evidence>
<protein>
    <submittedName>
        <fullName evidence="2">Ubiquinone/menaquinone biosynthesis C-methylase UbiE</fullName>
    </submittedName>
</protein>
<dbReference type="InterPro" id="IPR013216">
    <property type="entry name" value="Methyltransf_11"/>
</dbReference>
<dbReference type="GO" id="GO:0032259">
    <property type="term" value="P:methylation"/>
    <property type="evidence" value="ECO:0007669"/>
    <property type="project" value="UniProtKB-KW"/>
</dbReference>
<evidence type="ECO:0000313" key="3">
    <source>
        <dbReference type="Proteomes" id="UP000244090"/>
    </source>
</evidence>
<keyword evidence="3" id="KW-1185">Reference proteome</keyword>
<dbReference type="InterPro" id="IPR029063">
    <property type="entry name" value="SAM-dependent_MTases_sf"/>
</dbReference>
<dbReference type="Pfam" id="PF08241">
    <property type="entry name" value="Methyltransf_11"/>
    <property type="match status" value="1"/>
</dbReference>
<keyword evidence="2" id="KW-0489">Methyltransferase</keyword>
<comment type="caution">
    <text evidence="2">The sequence shown here is derived from an EMBL/GenBank/DDBJ whole genome shotgun (WGS) entry which is preliminary data.</text>
</comment>
<proteinExistence type="predicted"/>
<dbReference type="Gene3D" id="3.40.50.150">
    <property type="entry name" value="Vaccinia Virus protein VP39"/>
    <property type="match status" value="1"/>
</dbReference>
<evidence type="ECO:0000313" key="2">
    <source>
        <dbReference type="EMBL" id="PTX64112.1"/>
    </source>
</evidence>
<dbReference type="CDD" id="cd02440">
    <property type="entry name" value="AdoMet_MTases"/>
    <property type="match status" value="1"/>
</dbReference>
<keyword evidence="2" id="KW-0808">Transferase</keyword>
<name>A0A2T6C735_9FLAO</name>
<dbReference type="GO" id="GO:0008757">
    <property type="term" value="F:S-adenosylmethionine-dependent methyltransferase activity"/>
    <property type="evidence" value="ECO:0007669"/>
    <property type="project" value="InterPro"/>
</dbReference>